<evidence type="ECO:0000256" key="4">
    <source>
        <dbReference type="ARBA" id="ARBA00022989"/>
    </source>
</evidence>
<evidence type="ECO:0000313" key="8">
    <source>
        <dbReference type="EMBL" id="SIS38677.1"/>
    </source>
</evidence>
<organism evidence="8 9">
    <name type="scientific">Corynebacterium appendicis CIP 107643</name>
    <dbReference type="NCBI Taxonomy" id="1161099"/>
    <lineage>
        <taxon>Bacteria</taxon>
        <taxon>Bacillati</taxon>
        <taxon>Actinomycetota</taxon>
        <taxon>Actinomycetes</taxon>
        <taxon>Mycobacteriales</taxon>
        <taxon>Corynebacteriaceae</taxon>
        <taxon>Corynebacterium</taxon>
    </lineage>
</organism>
<feature type="transmembrane region" description="Helical" evidence="6">
    <location>
        <begin position="222"/>
        <end position="247"/>
    </location>
</feature>
<evidence type="ECO:0000256" key="5">
    <source>
        <dbReference type="ARBA" id="ARBA00023136"/>
    </source>
</evidence>
<evidence type="ECO:0000256" key="6">
    <source>
        <dbReference type="SAM" id="Phobius"/>
    </source>
</evidence>
<evidence type="ECO:0000256" key="1">
    <source>
        <dbReference type="ARBA" id="ARBA00004651"/>
    </source>
</evidence>
<dbReference type="PANTHER" id="PTHR35007:SF4">
    <property type="entry name" value="CONSERVED TRANSMEMBRANE PROTEIN-RELATED"/>
    <property type="match status" value="1"/>
</dbReference>
<feature type="domain" description="Type II secretion system protein GspF" evidence="7">
    <location>
        <begin position="90"/>
        <end position="213"/>
    </location>
</feature>
<dbReference type="InterPro" id="IPR018076">
    <property type="entry name" value="T2SS_GspF_dom"/>
</dbReference>
<evidence type="ECO:0000313" key="9">
    <source>
        <dbReference type="Proteomes" id="UP000186292"/>
    </source>
</evidence>
<dbReference type="GO" id="GO:0005886">
    <property type="term" value="C:plasma membrane"/>
    <property type="evidence" value="ECO:0007669"/>
    <property type="project" value="UniProtKB-SubCell"/>
</dbReference>
<accession>A0A1N7INL6</accession>
<gene>
    <name evidence="8" type="ORF">SAMN05444817_101127</name>
</gene>
<comment type="subcellular location">
    <subcellularLocation>
        <location evidence="1">Cell membrane</location>
        <topology evidence="1">Multi-pass membrane protein</topology>
    </subcellularLocation>
</comment>
<reference evidence="9" key="1">
    <citation type="submission" date="2017-01" db="EMBL/GenBank/DDBJ databases">
        <authorList>
            <person name="Varghese N."/>
            <person name="Submissions S."/>
        </authorList>
    </citation>
    <scope>NUCLEOTIDE SEQUENCE [LARGE SCALE GENOMIC DNA]</scope>
    <source>
        <strain evidence="9">DSM 44531</strain>
    </source>
</reference>
<dbReference type="EMBL" id="FTOF01000001">
    <property type="protein sequence ID" value="SIS38677.1"/>
    <property type="molecule type" value="Genomic_DNA"/>
</dbReference>
<feature type="transmembrane region" description="Helical" evidence="6">
    <location>
        <begin position="194"/>
        <end position="216"/>
    </location>
</feature>
<dbReference type="RefSeq" id="WP_084560436.1">
    <property type="nucleotide sequence ID" value="NZ_CP046976.1"/>
</dbReference>
<dbReference type="OrthoDB" id="4421971at2"/>
<keyword evidence="2" id="KW-1003">Cell membrane</keyword>
<evidence type="ECO:0000259" key="7">
    <source>
        <dbReference type="Pfam" id="PF00482"/>
    </source>
</evidence>
<name>A0A1N7INL6_9CORY</name>
<keyword evidence="3 6" id="KW-0812">Transmembrane</keyword>
<protein>
    <submittedName>
        <fullName evidence="8">Type II secretion system protein F (GspF)</fullName>
    </submittedName>
</protein>
<evidence type="ECO:0000256" key="3">
    <source>
        <dbReference type="ARBA" id="ARBA00022692"/>
    </source>
</evidence>
<keyword evidence="4 6" id="KW-1133">Transmembrane helix</keyword>
<dbReference type="PANTHER" id="PTHR35007">
    <property type="entry name" value="INTEGRAL MEMBRANE PROTEIN-RELATED"/>
    <property type="match status" value="1"/>
</dbReference>
<keyword evidence="9" id="KW-1185">Reference proteome</keyword>
<evidence type="ECO:0000256" key="2">
    <source>
        <dbReference type="ARBA" id="ARBA00022475"/>
    </source>
</evidence>
<sequence length="258" mass="26349">MTPLLLAAAFALAPAHPARRIGHGAATRALNLVALLPMLSAVVVPVVLATDRMLVVLAVCVAGATAAHTVVRARRAKSDTARLEATAAYLGHLVAALRAGSTVADACARAVDQLPDTAPAELSRDLTRAAAHARRGGNGATVLADSHLDELRDVASLWMLSSRLGIPMAELLDSARSRIDNDLRHRQATSAALAGPRATAIVLSVLPLAGIFMGQAMGARPLALLTGGGLGSLLLLGGTALVCAGFYTSQFIIGRAAA</sequence>
<keyword evidence="5 6" id="KW-0472">Membrane</keyword>
<dbReference type="STRING" id="1161099.SAMN05444817_101127"/>
<dbReference type="Pfam" id="PF00482">
    <property type="entry name" value="T2SSF"/>
    <property type="match status" value="1"/>
</dbReference>
<dbReference type="Proteomes" id="UP000186292">
    <property type="component" value="Unassembled WGS sequence"/>
</dbReference>
<proteinExistence type="predicted"/>
<dbReference type="AlphaFoldDB" id="A0A1N7INL6"/>
<feature type="transmembrane region" description="Helical" evidence="6">
    <location>
        <begin position="41"/>
        <end position="67"/>
    </location>
</feature>